<evidence type="ECO:0000313" key="4">
    <source>
        <dbReference type="EMBL" id="CAD2077771.1"/>
    </source>
</evidence>
<comment type="similarity">
    <text evidence="1 2">Belongs to the metallophosphoesterase superfamily. YfcE family.</text>
</comment>
<dbReference type="RefSeq" id="WP_186088109.1">
    <property type="nucleotide sequence ID" value="NZ_BMDB01000001.1"/>
</dbReference>
<dbReference type="Gene3D" id="3.60.21.10">
    <property type="match status" value="1"/>
</dbReference>
<keyword evidence="5" id="KW-1185">Reference proteome</keyword>
<dbReference type="EMBL" id="CAJEWE010000010">
    <property type="protein sequence ID" value="CAD2077771.1"/>
    <property type="molecule type" value="Genomic_DNA"/>
</dbReference>
<dbReference type="Proteomes" id="UP000521032">
    <property type="component" value="Unassembled WGS sequence"/>
</dbReference>
<dbReference type="AlphaFoldDB" id="A0A6V7RK43"/>
<dbReference type="Pfam" id="PF12850">
    <property type="entry name" value="Metallophos_2"/>
    <property type="match status" value="1"/>
</dbReference>
<proteinExistence type="inferred from homology"/>
<gene>
    <name evidence="4" type="ORF">JEOSCH030_01387</name>
</gene>
<dbReference type="PANTHER" id="PTHR11124">
    <property type="entry name" value="VACUOLAR SORTING PROTEIN VPS29"/>
    <property type="match status" value="1"/>
</dbReference>
<keyword evidence="2" id="KW-0479">Metal-binding</keyword>
<evidence type="ECO:0000256" key="1">
    <source>
        <dbReference type="ARBA" id="ARBA00008950"/>
    </source>
</evidence>
<dbReference type="GO" id="GO:0016787">
    <property type="term" value="F:hydrolase activity"/>
    <property type="evidence" value="ECO:0007669"/>
    <property type="project" value="UniProtKB-UniRule"/>
</dbReference>
<dbReference type="InterPro" id="IPR029052">
    <property type="entry name" value="Metallo-depent_PP-like"/>
</dbReference>
<evidence type="ECO:0000313" key="5">
    <source>
        <dbReference type="Proteomes" id="UP000521032"/>
    </source>
</evidence>
<comment type="cofactor">
    <cofactor evidence="2">
        <name>a divalent metal cation</name>
        <dbReference type="ChEBI" id="CHEBI:60240"/>
    </cofactor>
</comment>
<accession>A0A6V7RK43</accession>
<evidence type="ECO:0000259" key="3">
    <source>
        <dbReference type="Pfam" id="PF12850"/>
    </source>
</evidence>
<organism evidence="4 5">
    <name type="scientific">Phocicoccus schoeneichii</name>
    <dbReference type="NCBI Taxonomy" id="1812261"/>
    <lineage>
        <taxon>Bacteria</taxon>
        <taxon>Bacillati</taxon>
        <taxon>Bacillota</taxon>
        <taxon>Bacilli</taxon>
        <taxon>Bacillales</taxon>
        <taxon>Salinicoccaceae</taxon>
        <taxon>Phocicoccus</taxon>
    </lineage>
</organism>
<dbReference type="InterPro" id="IPR000979">
    <property type="entry name" value="Phosphodiesterase_MJ0936/Vps29"/>
</dbReference>
<sequence length="160" mass="18428">MKVLIVSDNHREKNIIENLSKTIPADYYIHLGDSEFISDDPELDAYLTVLGNVDFDRSYQRHGKLKDIFFTHGHLFGIKHDRTTLAEKAAGLDAKYALYGHSHVAKVERINDVYCINPGSISFSRNEYPESYAILDTVKDVVQYYNRKNELMDTIQLENL</sequence>
<dbReference type="InterPro" id="IPR024654">
    <property type="entry name" value="Calcineurin-like_PHP_lpxH"/>
</dbReference>
<dbReference type="EC" id="3.1.4.-" evidence="2"/>
<dbReference type="GO" id="GO:0046872">
    <property type="term" value="F:metal ion binding"/>
    <property type="evidence" value="ECO:0007669"/>
    <property type="project" value="UniProtKB-KW"/>
</dbReference>
<evidence type="ECO:0000256" key="2">
    <source>
        <dbReference type="RuleBase" id="RU362039"/>
    </source>
</evidence>
<protein>
    <recommendedName>
        <fullName evidence="2">Phosphoesterase</fullName>
        <ecNumber evidence="2">3.1.4.-</ecNumber>
    </recommendedName>
</protein>
<feature type="domain" description="Calcineurin-like phosphoesterase" evidence="3">
    <location>
        <begin position="1"/>
        <end position="139"/>
    </location>
</feature>
<name>A0A6V7RK43_9BACL</name>
<comment type="caution">
    <text evidence="4">The sequence shown here is derived from an EMBL/GenBank/DDBJ whole genome shotgun (WGS) entry which is preliminary data.</text>
</comment>
<dbReference type="SUPFAM" id="SSF56300">
    <property type="entry name" value="Metallo-dependent phosphatases"/>
    <property type="match status" value="1"/>
</dbReference>
<reference evidence="4 5" key="1">
    <citation type="submission" date="2020-07" db="EMBL/GenBank/DDBJ databases">
        <authorList>
            <person name="Criscuolo A."/>
        </authorList>
    </citation>
    <scope>NUCLEOTIDE SEQUENCE [LARGE SCALE GENOMIC DNA]</scope>
    <source>
        <strain evidence="5">CIP 111030</strain>
    </source>
</reference>
<dbReference type="NCBIfam" id="TIGR00040">
    <property type="entry name" value="yfcE"/>
    <property type="match status" value="1"/>
</dbReference>